<evidence type="ECO:0000256" key="3">
    <source>
        <dbReference type="ARBA" id="ARBA00022679"/>
    </source>
</evidence>
<dbReference type="SUPFAM" id="SSF53335">
    <property type="entry name" value="S-adenosyl-L-methionine-dependent methyltransferases"/>
    <property type="match status" value="1"/>
</dbReference>
<keyword evidence="4" id="KW-0949">S-adenosyl-L-methionine</keyword>
<dbReference type="Pfam" id="PF04072">
    <property type="entry name" value="LCM"/>
    <property type="match status" value="1"/>
</dbReference>
<evidence type="ECO:0000313" key="5">
    <source>
        <dbReference type="EMBL" id="RQP26541.1"/>
    </source>
</evidence>
<gene>
    <name evidence="5" type="ORF">DZC73_05920</name>
</gene>
<evidence type="ECO:0000256" key="2">
    <source>
        <dbReference type="ARBA" id="ARBA00022603"/>
    </source>
</evidence>
<protein>
    <recommendedName>
        <fullName evidence="4">S-adenosyl-L-methionine-dependent methyltransferase</fullName>
        <ecNumber evidence="4">2.1.1.-</ecNumber>
    </recommendedName>
</protein>
<dbReference type="PANTHER" id="PTHR43619:SF2">
    <property type="entry name" value="S-ADENOSYL-L-METHIONINE-DEPENDENT METHYLTRANSFERASES SUPERFAMILY PROTEIN"/>
    <property type="match status" value="1"/>
</dbReference>
<dbReference type="PANTHER" id="PTHR43619">
    <property type="entry name" value="S-ADENOSYL-L-METHIONINE-DEPENDENT METHYLTRANSFERASE YKTD-RELATED"/>
    <property type="match status" value="1"/>
</dbReference>
<name>A0A3N7HZJ3_9BURK</name>
<dbReference type="RefSeq" id="WP_124539227.1">
    <property type="nucleotide sequence ID" value="NZ_QUSW01000001.1"/>
</dbReference>
<evidence type="ECO:0000313" key="6">
    <source>
        <dbReference type="Proteomes" id="UP000267464"/>
    </source>
</evidence>
<reference evidence="5 6" key="2">
    <citation type="submission" date="2018-12" db="EMBL/GenBank/DDBJ databases">
        <title>Rhizobacter gummiphilus sp. nov., a rubber-degrading bacterium isolated from the soil of a botanical garden in Japan.</title>
        <authorList>
            <person name="Shunsuke S.S."/>
        </authorList>
    </citation>
    <scope>NUCLEOTIDE SEQUENCE [LARGE SCALE GENOMIC DNA]</scope>
    <source>
        <strain evidence="5 6">S-16</strain>
    </source>
</reference>
<dbReference type="InterPro" id="IPR029063">
    <property type="entry name" value="SAM-dependent_MTases_sf"/>
</dbReference>
<dbReference type="OrthoDB" id="9806164at2"/>
<accession>A0A3N7HZJ3</accession>
<evidence type="ECO:0000256" key="1">
    <source>
        <dbReference type="ARBA" id="ARBA00008138"/>
    </source>
</evidence>
<dbReference type="NCBIfam" id="TIGR00027">
    <property type="entry name" value="mthyl_TIGR00027"/>
    <property type="match status" value="1"/>
</dbReference>
<comment type="function">
    <text evidence="4">Exhibits S-adenosyl-L-methionine-dependent methyltransferase activity.</text>
</comment>
<keyword evidence="6" id="KW-1185">Reference proteome</keyword>
<dbReference type="AlphaFoldDB" id="A0A3N7HZJ3"/>
<organism evidence="5 6">
    <name type="scientific">Piscinibacter terrae</name>
    <dbReference type="NCBI Taxonomy" id="2496871"/>
    <lineage>
        <taxon>Bacteria</taxon>
        <taxon>Pseudomonadati</taxon>
        <taxon>Pseudomonadota</taxon>
        <taxon>Betaproteobacteria</taxon>
        <taxon>Burkholderiales</taxon>
        <taxon>Sphaerotilaceae</taxon>
        <taxon>Piscinibacter</taxon>
    </lineage>
</organism>
<dbReference type="GO" id="GO:0032259">
    <property type="term" value="P:methylation"/>
    <property type="evidence" value="ECO:0007669"/>
    <property type="project" value="UniProtKB-KW"/>
</dbReference>
<dbReference type="Gene3D" id="3.40.50.150">
    <property type="entry name" value="Vaccinia Virus protein VP39"/>
    <property type="match status" value="1"/>
</dbReference>
<dbReference type="InterPro" id="IPR007213">
    <property type="entry name" value="Ppm1/Ppm2/Tcmp"/>
</dbReference>
<dbReference type="EMBL" id="QUSW01000001">
    <property type="protein sequence ID" value="RQP26541.1"/>
    <property type="molecule type" value="Genomic_DNA"/>
</dbReference>
<keyword evidence="3 5" id="KW-0808">Transferase</keyword>
<evidence type="ECO:0000256" key="4">
    <source>
        <dbReference type="RuleBase" id="RU362030"/>
    </source>
</evidence>
<comment type="caution">
    <text evidence="5">The sequence shown here is derived from an EMBL/GenBank/DDBJ whole genome shotgun (WGS) entry which is preliminary data.</text>
</comment>
<dbReference type="Proteomes" id="UP000267464">
    <property type="component" value="Unassembled WGS sequence"/>
</dbReference>
<proteinExistence type="inferred from homology"/>
<dbReference type="InterPro" id="IPR011610">
    <property type="entry name" value="SAM_mthyl_Trfase_ML2640-like"/>
</dbReference>
<keyword evidence="2 4" id="KW-0489">Methyltransferase</keyword>
<dbReference type="EC" id="2.1.1.-" evidence="4"/>
<reference evidence="5 6" key="1">
    <citation type="submission" date="2018-08" db="EMBL/GenBank/DDBJ databases">
        <authorList>
            <person name="Khan S.A."/>
            <person name="Jeon C.O."/>
            <person name="Chun B.H."/>
            <person name="Jeong S.E."/>
        </authorList>
    </citation>
    <scope>NUCLEOTIDE SEQUENCE [LARGE SCALE GENOMIC DNA]</scope>
    <source>
        <strain evidence="5 6">S-16</strain>
    </source>
</reference>
<sequence length="292" mass="32403">MNTTSDINIIQTGEPSRSALRVATLRGAHQLLDEPIVFEDPVALPILGAALEAQVREDPFQYNDPLSRGLRAALVVRSRAAEDELARAVKAGVRQYVVLGAGLDTFAYRNVHTPQGLMVYEVDHPSTQVWKQRQLAETGIRVPDSMRFVPVDFERDSLGEQLAASGLRMDQPTCFSWLGVTVYLEREAVINTLRFVAGMPAGSSVTFDYRAPPATLNPIERVIDEYLRRIITDEGEPWKCHFDPVPFQAELNALGFTSIKSWDAADLNARYLARRKDGLRTGGAFRVMCAGV</sequence>
<dbReference type="GO" id="GO:0008168">
    <property type="term" value="F:methyltransferase activity"/>
    <property type="evidence" value="ECO:0007669"/>
    <property type="project" value="UniProtKB-UniRule"/>
</dbReference>
<comment type="similarity">
    <text evidence="1 4">Belongs to the UPF0677 family.</text>
</comment>